<evidence type="ECO:0000313" key="2">
    <source>
        <dbReference type="EMBL" id="RAL43091.1"/>
    </source>
</evidence>
<name>A0A328DFS9_9ASTE</name>
<protein>
    <submittedName>
        <fullName evidence="2">Uncharacterized protein</fullName>
    </submittedName>
</protein>
<dbReference type="Proteomes" id="UP000249390">
    <property type="component" value="Unassembled WGS sequence"/>
</dbReference>
<accession>A0A328DFS9</accession>
<keyword evidence="3" id="KW-1185">Reference proteome</keyword>
<feature type="region of interest" description="Disordered" evidence="1">
    <location>
        <begin position="1"/>
        <end position="63"/>
    </location>
</feature>
<comment type="caution">
    <text evidence="2">The sequence shown here is derived from an EMBL/GenBank/DDBJ whole genome shotgun (WGS) entry which is preliminary data.</text>
</comment>
<dbReference type="AlphaFoldDB" id="A0A328DFS9"/>
<proteinExistence type="predicted"/>
<dbReference type="EMBL" id="NQVE01000161">
    <property type="protein sequence ID" value="RAL43091.1"/>
    <property type="molecule type" value="Genomic_DNA"/>
</dbReference>
<sequence length="63" mass="6900">MGNQSGWGRRQLQPCNWWEKPGGGPLDSDFSRDSSPLRRKSRARGRASPSFVLLPASSLSAAQ</sequence>
<reference evidence="2 3" key="1">
    <citation type="submission" date="2018-06" db="EMBL/GenBank/DDBJ databases">
        <title>The Genome of Cuscuta australis (Dodder) Provides Insight into the Evolution of Plant Parasitism.</title>
        <authorList>
            <person name="Liu H."/>
        </authorList>
    </citation>
    <scope>NUCLEOTIDE SEQUENCE [LARGE SCALE GENOMIC DNA]</scope>
    <source>
        <strain evidence="3">cv. Yunnan</strain>
        <tissue evidence="2">Vines</tissue>
    </source>
</reference>
<evidence type="ECO:0000256" key="1">
    <source>
        <dbReference type="SAM" id="MobiDB-lite"/>
    </source>
</evidence>
<organism evidence="2 3">
    <name type="scientific">Cuscuta australis</name>
    <dbReference type="NCBI Taxonomy" id="267555"/>
    <lineage>
        <taxon>Eukaryota</taxon>
        <taxon>Viridiplantae</taxon>
        <taxon>Streptophyta</taxon>
        <taxon>Embryophyta</taxon>
        <taxon>Tracheophyta</taxon>
        <taxon>Spermatophyta</taxon>
        <taxon>Magnoliopsida</taxon>
        <taxon>eudicotyledons</taxon>
        <taxon>Gunneridae</taxon>
        <taxon>Pentapetalae</taxon>
        <taxon>asterids</taxon>
        <taxon>lamiids</taxon>
        <taxon>Solanales</taxon>
        <taxon>Convolvulaceae</taxon>
        <taxon>Cuscuteae</taxon>
        <taxon>Cuscuta</taxon>
        <taxon>Cuscuta subgen. Grammica</taxon>
        <taxon>Cuscuta sect. Cleistogrammica</taxon>
    </lineage>
</organism>
<gene>
    <name evidence="2" type="ORF">DM860_009873</name>
</gene>
<evidence type="ECO:0000313" key="3">
    <source>
        <dbReference type="Proteomes" id="UP000249390"/>
    </source>
</evidence>